<keyword evidence="1" id="KW-0732">Signal</keyword>
<evidence type="ECO:0008006" key="4">
    <source>
        <dbReference type="Google" id="ProtNLM"/>
    </source>
</evidence>
<evidence type="ECO:0000313" key="3">
    <source>
        <dbReference type="Proteomes" id="UP000524404"/>
    </source>
</evidence>
<feature type="chain" id="PRO_5032866833" description="Outer membrane protein beta-barrel domain-containing protein" evidence="1">
    <location>
        <begin position="21"/>
        <end position="268"/>
    </location>
</feature>
<dbReference type="RefSeq" id="WP_184130019.1">
    <property type="nucleotide sequence ID" value="NZ_JACHKT010000003.1"/>
</dbReference>
<reference evidence="2 3" key="1">
    <citation type="submission" date="2020-08" db="EMBL/GenBank/DDBJ databases">
        <title>Functional genomics of gut bacteria from endangered species of beetles.</title>
        <authorList>
            <person name="Carlos-Shanley C."/>
        </authorList>
    </citation>
    <scope>NUCLEOTIDE SEQUENCE [LARGE SCALE GENOMIC DNA]</scope>
    <source>
        <strain evidence="2 3">S00070</strain>
    </source>
</reference>
<proteinExistence type="predicted"/>
<evidence type="ECO:0000256" key="1">
    <source>
        <dbReference type="SAM" id="SignalP"/>
    </source>
</evidence>
<gene>
    <name evidence="2" type="ORF">HNP25_000599</name>
</gene>
<accession>A0A841ENT9</accession>
<sequence>MKRFIHLTIILCATSLGVRAQSDSLKFITISPTGSIKNIDWLEKNTVGQFGIDLKLQPSKKVNITLSSAFFKTIGASVLTPSNPAAFYASYDKFGTNQGVVTATPKTTYSGGFINADVGIPFKLRDSSNISIEPFLGLEGKIWNRTTDYGTEGSPLLVEEKYKFLSPSFGAKLNYSTKSKVKLTLRISGSYPLISKLKLDEKNLNSPNSEIDLKGQLSPAVEIGAKIKKLTIKVRYERINFGSSDSLIKPRIPSSRANVSGVSVSYDF</sequence>
<protein>
    <recommendedName>
        <fullName evidence="4">Outer membrane protein beta-barrel domain-containing protein</fullName>
    </recommendedName>
</protein>
<dbReference type="Proteomes" id="UP000524404">
    <property type="component" value="Unassembled WGS sequence"/>
</dbReference>
<comment type="caution">
    <text evidence="2">The sequence shown here is derived from an EMBL/GenBank/DDBJ whole genome shotgun (WGS) entry which is preliminary data.</text>
</comment>
<keyword evidence="3" id="KW-1185">Reference proteome</keyword>
<dbReference type="AlphaFoldDB" id="A0A841ENT9"/>
<organism evidence="2 3">
    <name type="scientific">Arcicella rosea</name>
    <dbReference type="NCBI Taxonomy" id="502909"/>
    <lineage>
        <taxon>Bacteria</taxon>
        <taxon>Pseudomonadati</taxon>
        <taxon>Bacteroidota</taxon>
        <taxon>Cytophagia</taxon>
        <taxon>Cytophagales</taxon>
        <taxon>Flectobacillaceae</taxon>
        <taxon>Arcicella</taxon>
    </lineage>
</organism>
<feature type="signal peptide" evidence="1">
    <location>
        <begin position="1"/>
        <end position="20"/>
    </location>
</feature>
<name>A0A841ENT9_9BACT</name>
<dbReference type="EMBL" id="JACHKT010000003">
    <property type="protein sequence ID" value="MBB6001950.1"/>
    <property type="molecule type" value="Genomic_DNA"/>
</dbReference>
<evidence type="ECO:0000313" key="2">
    <source>
        <dbReference type="EMBL" id="MBB6001950.1"/>
    </source>
</evidence>